<evidence type="ECO:0000313" key="10">
    <source>
        <dbReference type="Proteomes" id="UP001596098"/>
    </source>
</evidence>
<reference evidence="10" key="1">
    <citation type="journal article" date="2019" name="Int. J. Syst. Evol. Microbiol.">
        <title>The Global Catalogue of Microorganisms (GCM) 10K type strain sequencing project: providing services to taxonomists for standard genome sequencing and annotation.</title>
        <authorList>
            <consortium name="The Broad Institute Genomics Platform"/>
            <consortium name="The Broad Institute Genome Sequencing Center for Infectious Disease"/>
            <person name="Wu L."/>
            <person name="Ma J."/>
        </authorList>
    </citation>
    <scope>NUCLEOTIDE SEQUENCE [LARGE SCALE GENOMIC DNA]</scope>
    <source>
        <strain evidence="10">DFY28</strain>
    </source>
</reference>
<dbReference type="InterPro" id="IPR000175">
    <property type="entry name" value="Na/ntran_symport"/>
</dbReference>
<comment type="subcellular location">
    <subcellularLocation>
        <location evidence="1">Membrane</location>
        <topology evidence="1">Multi-pass membrane protein</topology>
    </subcellularLocation>
</comment>
<feature type="transmembrane region" description="Helical" evidence="8">
    <location>
        <begin position="443"/>
        <end position="461"/>
    </location>
</feature>
<dbReference type="PANTHER" id="PTHR42948">
    <property type="entry name" value="TRANSPORTER"/>
    <property type="match status" value="1"/>
</dbReference>
<gene>
    <name evidence="9" type="ORF">ACFPWU_13875</name>
</gene>
<comment type="caution">
    <text evidence="9">The sequence shown here is derived from an EMBL/GenBank/DDBJ whole genome shotgun (WGS) entry which is preliminary data.</text>
</comment>
<dbReference type="RefSeq" id="WP_128219197.1">
    <property type="nucleotide sequence ID" value="NZ_CP034929.1"/>
</dbReference>
<keyword evidence="2 6" id="KW-0813">Transport</keyword>
<dbReference type="PRINTS" id="PR00176">
    <property type="entry name" value="NANEUSMPORT"/>
</dbReference>
<keyword evidence="4 8" id="KW-1133">Transmembrane helix</keyword>
<feature type="transmembrane region" description="Helical" evidence="8">
    <location>
        <begin position="272"/>
        <end position="297"/>
    </location>
</feature>
<feature type="transmembrane region" description="Helical" evidence="8">
    <location>
        <begin position="28"/>
        <end position="47"/>
    </location>
</feature>
<dbReference type="EMBL" id="JBHSQI010000009">
    <property type="protein sequence ID" value="MFC6154753.1"/>
    <property type="molecule type" value="Genomic_DNA"/>
</dbReference>
<dbReference type="CDD" id="cd10334">
    <property type="entry name" value="SLC6sbd_u1"/>
    <property type="match status" value="1"/>
</dbReference>
<feature type="transmembrane region" description="Helical" evidence="8">
    <location>
        <begin position="164"/>
        <end position="183"/>
    </location>
</feature>
<dbReference type="Pfam" id="PF00209">
    <property type="entry name" value="SNF"/>
    <property type="match status" value="2"/>
</dbReference>
<feature type="transmembrane region" description="Helical" evidence="8">
    <location>
        <begin position="235"/>
        <end position="260"/>
    </location>
</feature>
<keyword evidence="10" id="KW-1185">Reference proteome</keyword>
<dbReference type="Proteomes" id="UP001596098">
    <property type="component" value="Unassembled WGS sequence"/>
</dbReference>
<evidence type="ECO:0000256" key="4">
    <source>
        <dbReference type="ARBA" id="ARBA00022989"/>
    </source>
</evidence>
<feature type="transmembrane region" description="Helical" evidence="8">
    <location>
        <begin position="330"/>
        <end position="356"/>
    </location>
</feature>
<feature type="transmembrane region" description="Helical" evidence="8">
    <location>
        <begin position="368"/>
        <end position="395"/>
    </location>
</feature>
<evidence type="ECO:0000256" key="2">
    <source>
        <dbReference type="ARBA" id="ARBA00022448"/>
    </source>
</evidence>
<dbReference type="PROSITE" id="PS50267">
    <property type="entry name" value="NA_NEUROTRAN_SYMP_3"/>
    <property type="match status" value="1"/>
</dbReference>
<feature type="region of interest" description="Disordered" evidence="7">
    <location>
        <begin position="1"/>
        <end position="21"/>
    </location>
</feature>
<dbReference type="PROSITE" id="PS00610">
    <property type="entry name" value="NA_NEUROTRAN_SYMP_1"/>
    <property type="match status" value="1"/>
</dbReference>
<evidence type="ECO:0000256" key="5">
    <source>
        <dbReference type="ARBA" id="ARBA00023136"/>
    </source>
</evidence>
<keyword evidence="5 8" id="KW-0472">Membrane</keyword>
<dbReference type="InterPro" id="IPR037272">
    <property type="entry name" value="SNS_sf"/>
</dbReference>
<feature type="compositionally biased region" description="Low complexity" evidence="7">
    <location>
        <begin position="1"/>
        <end position="16"/>
    </location>
</feature>
<evidence type="ECO:0000256" key="8">
    <source>
        <dbReference type="SAM" id="Phobius"/>
    </source>
</evidence>
<proteinExistence type="inferred from homology"/>
<feature type="transmembrane region" description="Helical" evidence="8">
    <location>
        <begin position="401"/>
        <end position="422"/>
    </location>
</feature>
<feature type="transmembrane region" description="Helical" evidence="8">
    <location>
        <begin position="59"/>
        <end position="81"/>
    </location>
</feature>
<feature type="transmembrane region" description="Helical" evidence="8">
    <location>
        <begin position="481"/>
        <end position="500"/>
    </location>
</feature>
<evidence type="ECO:0000256" key="7">
    <source>
        <dbReference type="SAM" id="MobiDB-lite"/>
    </source>
</evidence>
<keyword evidence="6" id="KW-0769">Symport</keyword>
<dbReference type="PANTHER" id="PTHR42948:SF1">
    <property type="entry name" value="TRANSPORTER"/>
    <property type="match status" value="1"/>
</dbReference>
<feature type="transmembrane region" description="Helical" evidence="8">
    <location>
        <begin position="102"/>
        <end position="125"/>
    </location>
</feature>
<protein>
    <recommendedName>
        <fullName evidence="6">Transporter</fullName>
    </recommendedName>
</protein>
<comment type="similarity">
    <text evidence="6">Belongs to the sodium:neurotransmitter symporter (SNF) (TC 2.A.22) family.</text>
</comment>
<dbReference type="SUPFAM" id="SSF161070">
    <property type="entry name" value="SNF-like"/>
    <property type="match status" value="1"/>
</dbReference>
<accession>A0ABW1R0C2</accession>
<evidence type="ECO:0000256" key="3">
    <source>
        <dbReference type="ARBA" id="ARBA00022692"/>
    </source>
</evidence>
<sequence>MSDASGTTAAAGASTAPQKRGGFSSRKVFIFAAIGSAVGLGNIWRFPYVAYENGGGAFLIPYLVALFCAGIPFLYLDYAMGHRHGGSSPLTWARMRRWTESLGWWHVMICVVIAAYYAAIIAWAAKYTIFSVDKAWGDDAEGFFFGDFLHADTSGLSFDFVPGILVPMVLIWIVVIAIMAAGVEKGIGLTSVIGIPVLVIAFGALVVQALFLDGASVGLEAFFTPNWEALTHAGVWAAAFGQIFFSLSVGFGIMITYSSYMDRDTDMTGSGTVVGLANSSFELLAGIGVFAALGFMAQANGVTVDEVASGGIGLAFIVFPTIISQAPGGAVIGVLFFGSLVLAGVTSLVSILEVIISAVRDKMELGRVAATMVVTVPIAVVSVLFFATASGVAVLDIADYFINQFGILFAALVAVVVLAWVLRKLPLLQRHLDARGSVKLRGWWPLLVGTVVPVALGYIFVESLKDTLDETYGGYETWMVGIFGWGVAGGAIVLAVLLALMPWRKGTSLEVPADRDLEPTPSPAQEGAQR</sequence>
<feature type="transmembrane region" description="Helical" evidence="8">
    <location>
        <begin position="195"/>
        <end position="215"/>
    </location>
</feature>
<dbReference type="NCBIfam" id="NF037979">
    <property type="entry name" value="Na_transp"/>
    <property type="match status" value="1"/>
</dbReference>
<evidence type="ECO:0000256" key="1">
    <source>
        <dbReference type="ARBA" id="ARBA00004141"/>
    </source>
</evidence>
<organism evidence="9 10">
    <name type="scientific">Nocardioides yefusunii</name>
    <dbReference type="NCBI Taxonomy" id="2500546"/>
    <lineage>
        <taxon>Bacteria</taxon>
        <taxon>Bacillati</taxon>
        <taxon>Actinomycetota</taxon>
        <taxon>Actinomycetes</taxon>
        <taxon>Propionibacteriales</taxon>
        <taxon>Nocardioidaceae</taxon>
        <taxon>Nocardioides</taxon>
    </lineage>
</organism>
<evidence type="ECO:0000256" key="6">
    <source>
        <dbReference type="RuleBase" id="RU003732"/>
    </source>
</evidence>
<evidence type="ECO:0000313" key="9">
    <source>
        <dbReference type="EMBL" id="MFC6154753.1"/>
    </source>
</evidence>
<keyword evidence="3 6" id="KW-0812">Transmembrane</keyword>
<name>A0ABW1R0C2_9ACTN</name>